<dbReference type="RefSeq" id="WP_090145918.1">
    <property type="nucleotide sequence ID" value="NZ_FNAN01000001.1"/>
</dbReference>
<evidence type="ECO:0000256" key="2">
    <source>
        <dbReference type="ARBA" id="ARBA00022692"/>
    </source>
</evidence>
<evidence type="ECO:0000256" key="4">
    <source>
        <dbReference type="ARBA" id="ARBA00023136"/>
    </source>
</evidence>
<reference evidence="9" key="1">
    <citation type="submission" date="2016-10" db="EMBL/GenBank/DDBJ databases">
        <authorList>
            <person name="Varghese N."/>
            <person name="Submissions S."/>
        </authorList>
    </citation>
    <scope>NUCLEOTIDE SEQUENCE [LARGE SCALE GENOMIC DNA]</scope>
    <source>
        <strain evidence="9">DSM 25329</strain>
    </source>
</reference>
<accession>A0A1G6VL16</accession>
<dbReference type="Gene3D" id="2.40.50.100">
    <property type="match status" value="1"/>
</dbReference>
<keyword evidence="5" id="KW-0175">Coiled coil</keyword>
<protein>
    <submittedName>
        <fullName evidence="8">Membrane fusion protein, multidrug efflux system</fullName>
    </submittedName>
</protein>
<feature type="domain" description="Multidrug resistance protein MdtA-like barrel-sandwich hybrid" evidence="7">
    <location>
        <begin position="54"/>
        <end position="247"/>
    </location>
</feature>
<dbReference type="AlphaFoldDB" id="A0A1G6VL16"/>
<keyword evidence="9" id="KW-1185">Reference proteome</keyword>
<evidence type="ECO:0000313" key="8">
    <source>
        <dbReference type="EMBL" id="SDD53546.1"/>
    </source>
</evidence>
<dbReference type="SUPFAM" id="SSF111369">
    <property type="entry name" value="HlyD-like secretion proteins"/>
    <property type="match status" value="3"/>
</dbReference>
<name>A0A1G6VL16_9BACT</name>
<dbReference type="InterPro" id="IPR058625">
    <property type="entry name" value="MdtA-like_BSH"/>
</dbReference>
<dbReference type="Gene3D" id="1.10.287.470">
    <property type="entry name" value="Helix hairpin bin"/>
    <property type="match status" value="1"/>
</dbReference>
<proteinExistence type="predicted"/>
<dbReference type="OrthoDB" id="9811754at2"/>
<gene>
    <name evidence="8" type="ORF">SAMN04487996_101258</name>
</gene>
<comment type="subcellular location">
    <subcellularLocation>
        <location evidence="1">Membrane</location>
        <topology evidence="1">Single-pass membrane protein</topology>
    </subcellularLocation>
</comment>
<evidence type="ECO:0000256" key="5">
    <source>
        <dbReference type="SAM" id="Coils"/>
    </source>
</evidence>
<sequence length="348" mass="38322">MTTSSKSPIGRLLTNGAALLLILAILSYTSDYMIRSNEFAETNDAQVEAYINPISARAGGYIQRVLYTEHQQVKKGDTLIVIDDREYRAKLLEAEATLEDAEAQLTVLSAGIQAAHIGALVNRHQIRGANARLTQQRKDLARYQNLIDEEAVTGQELEQITARHDVAASEFSSAEENLKSTYARIAELESRRALILADIKKKQAQLTFARINLGYTVITAPYDGQVGRKTIIEGQQIQPGQPLVSIVNKKEKWVTANFKETQLGHLYIGQDVSIAVDGLNGKRYYGQVEAISPSTGSKFSLLPPDNSTGNFVKVVQRIPVKIKLTRGDVDLLRAGMSVIVSAQKVSRQ</sequence>
<dbReference type="PANTHER" id="PTHR30386:SF26">
    <property type="entry name" value="TRANSPORT PROTEIN COMB"/>
    <property type="match status" value="1"/>
</dbReference>
<dbReference type="Proteomes" id="UP000198748">
    <property type="component" value="Unassembled WGS sequence"/>
</dbReference>
<dbReference type="GO" id="GO:0055085">
    <property type="term" value="P:transmembrane transport"/>
    <property type="evidence" value="ECO:0007669"/>
    <property type="project" value="InterPro"/>
</dbReference>
<organism evidence="8 9">
    <name type="scientific">Dyadobacter soli</name>
    <dbReference type="NCBI Taxonomy" id="659014"/>
    <lineage>
        <taxon>Bacteria</taxon>
        <taxon>Pseudomonadati</taxon>
        <taxon>Bacteroidota</taxon>
        <taxon>Cytophagia</taxon>
        <taxon>Cytophagales</taxon>
        <taxon>Spirosomataceae</taxon>
        <taxon>Dyadobacter</taxon>
    </lineage>
</organism>
<dbReference type="PANTHER" id="PTHR30386">
    <property type="entry name" value="MEMBRANE FUSION SUBUNIT OF EMRAB-TOLC MULTIDRUG EFFLUX PUMP"/>
    <property type="match status" value="1"/>
</dbReference>
<evidence type="ECO:0000259" key="7">
    <source>
        <dbReference type="Pfam" id="PF25917"/>
    </source>
</evidence>
<dbReference type="EMBL" id="FNAN01000001">
    <property type="protein sequence ID" value="SDD53546.1"/>
    <property type="molecule type" value="Genomic_DNA"/>
</dbReference>
<keyword evidence="3 6" id="KW-1133">Transmembrane helix</keyword>
<dbReference type="STRING" id="659014.SAMN04487996_101258"/>
<evidence type="ECO:0000256" key="3">
    <source>
        <dbReference type="ARBA" id="ARBA00022989"/>
    </source>
</evidence>
<evidence type="ECO:0000256" key="6">
    <source>
        <dbReference type="SAM" id="Phobius"/>
    </source>
</evidence>
<feature type="transmembrane region" description="Helical" evidence="6">
    <location>
        <begin position="12"/>
        <end position="29"/>
    </location>
</feature>
<dbReference type="GO" id="GO:0016020">
    <property type="term" value="C:membrane"/>
    <property type="evidence" value="ECO:0007669"/>
    <property type="project" value="UniProtKB-SubCell"/>
</dbReference>
<dbReference type="Pfam" id="PF25917">
    <property type="entry name" value="BSH_RND"/>
    <property type="match status" value="1"/>
</dbReference>
<feature type="coiled-coil region" evidence="5">
    <location>
        <begin position="171"/>
        <end position="205"/>
    </location>
</feature>
<dbReference type="InterPro" id="IPR050739">
    <property type="entry name" value="MFP"/>
</dbReference>
<keyword evidence="2 6" id="KW-0812">Transmembrane</keyword>
<feature type="coiled-coil region" evidence="5">
    <location>
        <begin position="84"/>
        <end position="146"/>
    </location>
</feature>
<dbReference type="Gene3D" id="2.40.30.170">
    <property type="match status" value="1"/>
</dbReference>
<evidence type="ECO:0000256" key="1">
    <source>
        <dbReference type="ARBA" id="ARBA00004167"/>
    </source>
</evidence>
<keyword evidence="4 6" id="KW-0472">Membrane</keyword>
<evidence type="ECO:0000313" key="9">
    <source>
        <dbReference type="Proteomes" id="UP000198748"/>
    </source>
</evidence>